<evidence type="ECO:0000313" key="1">
    <source>
        <dbReference type="EMBL" id="KXV23338.1"/>
    </source>
</evidence>
<gene>
    <name evidence="1" type="ORF">AD933_00050</name>
</gene>
<dbReference type="AlphaFoldDB" id="A0A149S9G0"/>
<sequence>MKVDLPADLAQQMQQQFQINGRIDQRSWLYFGLAPGGYYEVLLKGDKLRVKPDLLLARGIAEEVTDDWYDKKVSVAEQYGIDDFDKKYGELFKQLFKQHPIPRGMEWAPIMDAYRARQPKTDQHPVQ</sequence>
<organism evidence="1 2">
    <name type="scientific">Acetobacter malorum</name>
    <dbReference type="NCBI Taxonomy" id="178901"/>
    <lineage>
        <taxon>Bacteria</taxon>
        <taxon>Pseudomonadati</taxon>
        <taxon>Pseudomonadota</taxon>
        <taxon>Alphaproteobacteria</taxon>
        <taxon>Acetobacterales</taxon>
        <taxon>Acetobacteraceae</taxon>
        <taxon>Acetobacter</taxon>
    </lineage>
</organism>
<accession>A0A149S9G0</accession>
<name>A0A149S9G0_9PROT</name>
<dbReference type="PATRIC" id="fig|178901.13.peg.668"/>
<comment type="caution">
    <text evidence="1">The sequence shown here is derived from an EMBL/GenBank/DDBJ whole genome shotgun (WGS) entry which is preliminary data.</text>
</comment>
<dbReference type="InterPro" id="IPR021326">
    <property type="entry name" value="DUF2931"/>
</dbReference>
<protein>
    <submittedName>
        <fullName evidence="1">Uncharacterized protein</fullName>
    </submittedName>
</protein>
<reference evidence="1 2" key="1">
    <citation type="submission" date="2015-06" db="EMBL/GenBank/DDBJ databases">
        <title>Improved classification and identification of acetic acid bacteria using matrix-assisted laser desorption/ionization time-of-flight mass spectrometry; Gluconobacter nephelii and Gluconobacter uchimurae are later heterotypic synonyms of Gluconobacter japonicus and Gluconobacter oxydans, respectively.</title>
        <authorList>
            <person name="Li L."/>
            <person name="Cleenwerck I."/>
            <person name="De Vuyst L."/>
            <person name="Vandamme P."/>
        </authorList>
    </citation>
    <scope>NUCLEOTIDE SEQUENCE [LARGE SCALE GENOMIC DNA]</scope>
    <source>
        <strain evidence="1 2">LMG 1552</strain>
    </source>
</reference>
<dbReference type="Proteomes" id="UP000075526">
    <property type="component" value="Unassembled WGS sequence"/>
</dbReference>
<proteinExistence type="predicted"/>
<evidence type="ECO:0000313" key="2">
    <source>
        <dbReference type="Proteomes" id="UP000075526"/>
    </source>
</evidence>
<dbReference type="Pfam" id="PF11153">
    <property type="entry name" value="DUF2931"/>
    <property type="match status" value="1"/>
</dbReference>
<dbReference type="EMBL" id="LHZF01000009">
    <property type="protein sequence ID" value="KXV23338.1"/>
    <property type="molecule type" value="Genomic_DNA"/>
</dbReference>